<feature type="transmembrane region" description="Helical" evidence="1">
    <location>
        <begin position="20"/>
        <end position="43"/>
    </location>
</feature>
<evidence type="ECO:0000313" key="2">
    <source>
        <dbReference type="EMBL" id="SVA99925.1"/>
    </source>
</evidence>
<protein>
    <submittedName>
        <fullName evidence="2">Uncharacterized protein</fullName>
    </submittedName>
</protein>
<keyword evidence="1" id="KW-1133">Transmembrane helix</keyword>
<keyword evidence="1" id="KW-0812">Transmembrane</keyword>
<dbReference type="AlphaFoldDB" id="A0A382AEC9"/>
<organism evidence="2">
    <name type="scientific">marine metagenome</name>
    <dbReference type="NCBI Taxonomy" id="408172"/>
    <lineage>
        <taxon>unclassified sequences</taxon>
        <taxon>metagenomes</taxon>
        <taxon>ecological metagenomes</taxon>
    </lineage>
</organism>
<sequence length="70" mass="7899">MSTGIESWSAESLPNISAMYPFVGSEVIMTIIVLVVWICWHFWQIKFENNSYDEQTSKLQGNPSNAISGD</sequence>
<name>A0A382AEC9_9ZZZZ</name>
<accession>A0A382AEC9</accession>
<reference evidence="2" key="1">
    <citation type="submission" date="2018-05" db="EMBL/GenBank/DDBJ databases">
        <authorList>
            <person name="Lanie J.A."/>
            <person name="Ng W.-L."/>
            <person name="Kazmierczak K.M."/>
            <person name="Andrzejewski T.M."/>
            <person name="Davidsen T.M."/>
            <person name="Wayne K.J."/>
            <person name="Tettelin H."/>
            <person name="Glass J.I."/>
            <person name="Rusch D."/>
            <person name="Podicherti R."/>
            <person name="Tsui H.-C.T."/>
            <person name="Winkler M.E."/>
        </authorList>
    </citation>
    <scope>NUCLEOTIDE SEQUENCE</scope>
</reference>
<proteinExistence type="predicted"/>
<dbReference type="EMBL" id="UINC01025053">
    <property type="protein sequence ID" value="SVA99925.1"/>
    <property type="molecule type" value="Genomic_DNA"/>
</dbReference>
<keyword evidence="1" id="KW-0472">Membrane</keyword>
<gene>
    <name evidence="2" type="ORF">METZ01_LOCUS152779</name>
</gene>
<evidence type="ECO:0000256" key="1">
    <source>
        <dbReference type="SAM" id="Phobius"/>
    </source>
</evidence>